<reference evidence="2 3" key="1">
    <citation type="journal article" date="2023" name="Plants (Basel)">
        <title>Bridging the Gap: Combining Genomics and Transcriptomics Approaches to Understand Stylosanthes scabra, an Orphan Legume from the Brazilian Caatinga.</title>
        <authorList>
            <person name="Ferreira-Neto J.R.C."/>
            <person name="da Silva M.D."/>
            <person name="Binneck E."/>
            <person name="de Melo N.F."/>
            <person name="da Silva R.H."/>
            <person name="de Melo A.L.T.M."/>
            <person name="Pandolfi V."/>
            <person name="Bustamante F.O."/>
            <person name="Brasileiro-Vidal A.C."/>
            <person name="Benko-Iseppon A.M."/>
        </authorList>
    </citation>
    <scope>NUCLEOTIDE SEQUENCE [LARGE SCALE GENOMIC DNA]</scope>
    <source>
        <tissue evidence="2">Leaves</tissue>
    </source>
</reference>
<keyword evidence="1" id="KW-0812">Transmembrane</keyword>
<keyword evidence="1" id="KW-0472">Membrane</keyword>
<evidence type="ECO:0000256" key="1">
    <source>
        <dbReference type="SAM" id="Phobius"/>
    </source>
</evidence>
<sequence>MPRADKLYKIPAVTGSDLLSPGSQALVPYCRGEPPPVFVIETAGTTRTRTMKIETTAQTTMKETTMGEVALGVAILTLYILGYPTISNPFGSGFDTVASTLLTVNVPISNPSLRHVLTQLLLDVFVVVASLFKVEVQTGVPSVSFEYLK</sequence>
<gene>
    <name evidence="2" type="ORF">PIB30_033637</name>
</gene>
<keyword evidence="3" id="KW-1185">Reference proteome</keyword>
<name>A0ABU6SCD2_9FABA</name>
<evidence type="ECO:0000313" key="3">
    <source>
        <dbReference type="Proteomes" id="UP001341840"/>
    </source>
</evidence>
<feature type="transmembrane region" description="Helical" evidence="1">
    <location>
        <begin position="69"/>
        <end position="86"/>
    </location>
</feature>
<accession>A0ABU6SCD2</accession>
<comment type="caution">
    <text evidence="2">The sequence shown here is derived from an EMBL/GenBank/DDBJ whole genome shotgun (WGS) entry which is preliminary data.</text>
</comment>
<dbReference type="EMBL" id="JASCZI010060568">
    <property type="protein sequence ID" value="MED6134012.1"/>
    <property type="molecule type" value="Genomic_DNA"/>
</dbReference>
<proteinExistence type="predicted"/>
<evidence type="ECO:0000313" key="2">
    <source>
        <dbReference type="EMBL" id="MED6134012.1"/>
    </source>
</evidence>
<protein>
    <submittedName>
        <fullName evidence="2">Uncharacterized protein</fullName>
    </submittedName>
</protein>
<organism evidence="2 3">
    <name type="scientific">Stylosanthes scabra</name>
    <dbReference type="NCBI Taxonomy" id="79078"/>
    <lineage>
        <taxon>Eukaryota</taxon>
        <taxon>Viridiplantae</taxon>
        <taxon>Streptophyta</taxon>
        <taxon>Embryophyta</taxon>
        <taxon>Tracheophyta</taxon>
        <taxon>Spermatophyta</taxon>
        <taxon>Magnoliopsida</taxon>
        <taxon>eudicotyledons</taxon>
        <taxon>Gunneridae</taxon>
        <taxon>Pentapetalae</taxon>
        <taxon>rosids</taxon>
        <taxon>fabids</taxon>
        <taxon>Fabales</taxon>
        <taxon>Fabaceae</taxon>
        <taxon>Papilionoideae</taxon>
        <taxon>50 kb inversion clade</taxon>
        <taxon>dalbergioids sensu lato</taxon>
        <taxon>Dalbergieae</taxon>
        <taxon>Pterocarpus clade</taxon>
        <taxon>Stylosanthes</taxon>
    </lineage>
</organism>
<keyword evidence="1" id="KW-1133">Transmembrane helix</keyword>
<dbReference type="Proteomes" id="UP001341840">
    <property type="component" value="Unassembled WGS sequence"/>
</dbReference>